<organism evidence="1">
    <name type="scientific">Lygus hesperus</name>
    <name type="common">Western plant bug</name>
    <dbReference type="NCBI Taxonomy" id="30085"/>
    <lineage>
        <taxon>Eukaryota</taxon>
        <taxon>Metazoa</taxon>
        <taxon>Ecdysozoa</taxon>
        <taxon>Arthropoda</taxon>
        <taxon>Hexapoda</taxon>
        <taxon>Insecta</taxon>
        <taxon>Pterygota</taxon>
        <taxon>Neoptera</taxon>
        <taxon>Paraneoptera</taxon>
        <taxon>Hemiptera</taxon>
        <taxon>Heteroptera</taxon>
        <taxon>Panheteroptera</taxon>
        <taxon>Cimicomorpha</taxon>
        <taxon>Miridae</taxon>
        <taxon>Mirini</taxon>
        <taxon>Lygus</taxon>
    </lineage>
</organism>
<dbReference type="EMBL" id="GBHO01011796">
    <property type="protein sequence ID" value="JAG31808.1"/>
    <property type="molecule type" value="Transcribed_RNA"/>
</dbReference>
<evidence type="ECO:0000313" key="1">
    <source>
        <dbReference type="EMBL" id="JAG31808.1"/>
    </source>
</evidence>
<sequence length="100" mass="11818">MIAIMRVKVIIDRTWIRSSLAQNCYQTLLTNQRVPKRSPEDSYLILVLYWLEREKGKLNLSNYESQYLSVSRIFCSTYYPKVTVLIMDEYLNSFNLSLPA</sequence>
<reference evidence="1" key="2">
    <citation type="submission" date="2014-07" db="EMBL/GenBank/DDBJ databases">
        <authorList>
            <person name="Hull J."/>
        </authorList>
    </citation>
    <scope>NUCLEOTIDE SEQUENCE</scope>
</reference>
<gene>
    <name evidence="1" type="primary">clpB_2</name>
    <name evidence="1" type="ORF">CM83_48583</name>
</gene>
<name>A0A0A9YL30_LYGHE</name>
<proteinExistence type="predicted"/>
<feature type="non-terminal residue" evidence="1">
    <location>
        <position position="100"/>
    </location>
</feature>
<protein>
    <submittedName>
        <fullName evidence="1">Chaperone protein ClpB</fullName>
    </submittedName>
</protein>
<reference evidence="1" key="1">
    <citation type="journal article" date="2014" name="PLoS ONE">
        <title>Transcriptome-Based Identification of ABC Transporters in the Western Tarnished Plant Bug Lygus hesperus.</title>
        <authorList>
            <person name="Hull J.J."/>
            <person name="Chaney K."/>
            <person name="Geib S.M."/>
            <person name="Fabrick J.A."/>
            <person name="Brent C.S."/>
            <person name="Walsh D."/>
            <person name="Lavine L.C."/>
        </authorList>
    </citation>
    <scope>NUCLEOTIDE SEQUENCE</scope>
</reference>
<accession>A0A0A9YL30</accession>
<dbReference type="AlphaFoldDB" id="A0A0A9YL30"/>